<dbReference type="PANTHER" id="PTHR30373:SF8">
    <property type="entry name" value="BLL7265 PROTEIN"/>
    <property type="match status" value="1"/>
</dbReference>
<dbReference type="Proteomes" id="UP001597508">
    <property type="component" value="Unassembled WGS sequence"/>
</dbReference>
<dbReference type="RefSeq" id="WP_379667229.1">
    <property type="nucleotide sequence ID" value="NZ_JBHULH010000011.1"/>
</dbReference>
<name>A0ABW5LUL5_9FLAO</name>
<reference evidence="3" key="1">
    <citation type="journal article" date="2019" name="Int. J. Syst. Evol. Microbiol.">
        <title>The Global Catalogue of Microorganisms (GCM) 10K type strain sequencing project: providing services to taxonomists for standard genome sequencing and annotation.</title>
        <authorList>
            <consortium name="The Broad Institute Genomics Platform"/>
            <consortium name="The Broad Institute Genome Sequencing Center for Infectious Disease"/>
            <person name="Wu L."/>
            <person name="Ma J."/>
        </authorList>
    </citation>
    <scope>NUCLEOTIDE SEQUENCE [LARGE SCALE GENOMIC DNA]</scope>
    <source>
        <strain evidence="3">KCTC 52127</strain>
    </source>
</reference>
<protein>
    <submittedName>
        <fullName evidence="2">TPM domain-containing protein</fullName>
    </submittedName>
</protein>
<dbReference type="InterPro" id="IPR007621">
    <property type="entry name" value="TPM_dom"/>
</dbReference>
<accession>A0ABW5LUL5</accession>
<comment type="caution">
    <text evidence="2">The sequence shown here is derived from an EMBL/GenBank/DDBJ whole genome shotgun (WGS) entry which is preliminary data.</text>
</comment>
<gene>
    <name evidence="2" type="ORF">ACFSRZ_14190</name>
</gene>
<dbReference type="EMBL" id="JBHULH010000011">
    <property type="protein sequence ID" value="MFD2568523.1"/>
    <property type="molecule type" value="Genomic_DNA"/>
</dbReference>
<organism evidence="2 3">
    <name type="scientific">Pseudotenacibaculum haliotis</name>
    <dbReference type="NCBI Taxonomy" id="1862138"/>
    <lineage>
        <taxon>Bacteria</taxon>
        <taxon>Pseudomonadati</taxon>
        <taxon>Bacteroidota</taxon>
        <taxon>Flavobacteriia</taxon>
        <taxon>Flavobacteriales</taxon>
        <taxon>Flavobacteriaceae</taxon>
        <taxon>Pseudotenacibaculum</taxon>
    </lineage>
</organism>
<keyword evidence="3" id="KW-1185">Reference proteome</keyword>
<evidence type="ECO:0000259" key="1">
    <source>
        <dbReference type="Pfam" id="PF04536"/>
    </source>
</evidence>
<dbReference type="Gene3D" id="3.10.310.50">
    <property type="match status" value="1"/>
</dbReference>
<feature type="domain" description="TPM" evidence="1">
    <location>
        <begin position="4"/>
        <end position="122"/>
    </location>
</feature>
<proteinExistence type="predicted"/>
<sequence length="146" mass="16598">MSEFEHFLSQEDEKAIVAAIKEAEKNTSGEIRVHIEAHTDFDHYEYAQEVFANLGMHKTELRNGVLIYIAVNDHRFVILGDEGINNVVADDFWEQTKNIMQGHFLKGDFKTGIVEGILQAGQELKAHFPYQSDDIDELSNEISKSS</sequence>
<evidence type="ECO:0000313" key="2">
    <source>
        <dbReference type="EMBL" id="MFD2568523.1"/>
    </source>
</evidence>
<dbReference type="PANTHER" id="PTHR30373">
    <property type="entry name" value="UPF0603 PROTEIN YGCG"/>
    <property type="match status" value="1"/>
</dbReference>
<dbReference type="Pfam" id="PF04536">
    <property type="entry name" value="TPM_phosphatase"/>
    <property type="match status" value="1"/>
</dbReference>
<evidence type="ECO:0000313" key="3">
    <source>
        <dbReference type="Proteomes" id="UP001597508"/>
    </source>
</evidence>